<proteinExistence type="predicted"/>
<dbReference type="AlphaFoldDB" id="A0A369K9U5"/>
<sequence length="472" mass="53549">MINIPSSLPEPIASNGPAHNSIHPFFRGSSIHHLPVELLDMIFDMVANSRPSWPIIDDIRLPTGFPHSVASVCQHWKDVMLHNPRFWTRFSVFVGPSNPTPSSDLRSWLKASRKLPINVHVMRGADDMQIMPDSAERESVRVRAVMDILKPHLQRCTSLTFQLLHRSSLPSLCDDIGGLPKVRVLILQCEDGAPNNFDNPALDPRVYGTNVELERPLEFPELMHLEIDGPNFKKASHANDDWLKQQPHAEDLFVRLSYFRPADSEIEWMLEILQDATCLFFSHIELSHWELESYPPEGSIDLDQLALLYVENLEDLFLEGVMSQASMPNLQELGVRACSLSAFNEAFDAPLIITNLRLAGIDDWRELARFLLDDWDGDALYLDQCAGFNDVLIEVLCRCIAVARTQPLSPPLYLLSRLEIANCTNFSIAKLRQLVETIGHRTLHVKISGSLIPRVEDEAWLIGNTRSFNWEI</sequence>
<dbReference type="OrthoDB" id="3357519at2759"/>
<reference evidence="1" key="1">
    <citation type="submission" date="2018-04" db="EMBL/GenBank/DDBJ databases">
        <title>Whole genome sequencing of Hypsizygus marmoreus.</title>
        <authorList>
            <person name="Choi I.-G."/>
            <person name="Min B."/>
            <person name="Kim J.-G."/>
            <person name="Kim S."/>
            <person name="Oh Y.-L."/>
            <person name="Kong W.-S."/>
            <person name="Park H."/>
            <person name="Jeong J."/>
            <person name="Song E.-S."/>
        </authorList>
    </citation>
    <scope>NUCLEOTIDE SEQUENCE [LARGE SCALE GENOMIC DNA]</scope>
    <source>
        <strain evidence="1">51987-8</strain>
    </source>
</reference>
<dbReference type="Proteomes" id="UP000076154">
    <property type="component" value="Unassembled WGS sequence"/>
</dbReference>
<dbReference type="InterPro" id="IPR032675">
    <property type="entry name" value="LRR_dom_sf"/>
</dbReference>
<evidence type="ECO:0000313" key="1">
    <source>
        <dbReference type="EMBL" id="RDB30688.1"/>
    </source>
</evidence>
<gene>
    <name evidence="1" type="ORF">Hypma_005906</name>
</gene>
<organism evidence="1 2">
    <name type="scientific">Hypsizygus marmoreus</name>
    <name type="common">White beech mushroom</name>
    <name type="synonym">Agaricus marmoreus</name>
    <dbReference type="NCBI Taxonomy" id="39966"/>
    <lineage>
        <taxon>Eukaryota</taxon>
        <taxon>Fungi</taxon>
        <taxon>Dikarya</taxon>
        <taxon>Basidiomycota</taxon>
        <taxon>Agaricomycotina</taxon>
        <taxon>Agaricomycetes</taxon>
        <taxon>Agaricomycetidae</taxon>
        <taxon>Agaricales</taxon>
        <taxon>Tricholomatineae</taxon>
        <taxon>Lyophyllaceae</taxon>
        <taxon>Hypsizygus</taxon>
    </lineage>
</organism>
<comment type="caution">
    <text evidence="1">The sequence shown here is derived from an EMBL/GenBank/DDBJ whole genome shotgun (WGS) entry which is preliminary data.</text>
</comment>
<name>A0A369K9U5_HYPMA</name>
<keyword evidence="2" id="KW-1185">Reference proteome</keyword>
<evidence type="ECO:0000313" key="2">
    <source>
        <dbReference type="Proteomes" id="UP000076154"/>
    </source>
</evidence>
<dbReference type="EMBL" id="LUEZ02000004">
    <property type="protein sequence ID" value="RDB30688.1"/>
    <property type="molecule type" value="Genomic_DNA"/>
</dbReference>
<evidence type="ECO:0008006" key="3">
    <source>
        <dbReference type="Google" id="ProtNLM"/>
    </source>
</evidence>
<accession>A0A369K9U5</accession>
<dbReference type="Gene3D" id="3.80.10.10">
    <property type="entry name" value="Ribonuclease Inhibitor"/>
    <property type="match status" value="1"/>
</dbReference>
<dbReference type="STRING" id="39966.A0A369K9U5"/>
<protein>
    <recommendedName>
        <fullName evidence="3">F-box domain-containing protein</fullName>
    </recommendedName>
</protein>
<dbReference type="InParanoid" id="A0A369K9U5"/>